<sequence>MVNYPANPDPGPAVASAIELLVRQGYDSTSVDDLADAAGISRSTFFRKFGSKEDIVFADHDRILARVQEFLAGTTADPLRAVVDAALLVFGHHMGNRKTSVARYELLHQVPALRDRELVMTHRYQRAFRNHLLSALPEGEGREVAAVAFAASVVAVHNSVLRQWLRAVAAGERVEGVEGVEGVERGEREAREAEAHELAARLERELGALADTFARVSAGPAGSEAAGAPSAESGRPAVVVAVLDPAAGTEQILQALRDALA</sequence>
<dbReference type="InterPro" id="IPR050109">
    <property type="entry name" value="HTH-type_TetR-like_transc_reg"/>
</dbReference>
<dbReference type="PANTHER" id="PTHR30055:SF226">
    <property type="entry name" value="HTH-TYPE TRANSCRIPTIONAL REGULATOR PKSA"/>
    <property type="match status" value="1"/>
</dbReference>
<evidence type="ECO:0000313" key="5">
    <source>
        <dbReference type="Proteomes" id="UP001500200"/>
    </source>
</evidence>
<feature type="domain" description="HTH tetR-type" evidence="3">
    <location>
        <begin position="7"/>
        <end position="67"/>
    </location>
</feature>
<proteinExistence type="predicted"/>
<gene>
    <name evidence="4" type="ORF">GCM10023346_08730</name>
</gene>
<dbReference type="Proteomes" id="UP001500200">
    <property type="component" value="Unassembled WGS sequence"/>
</dbReference>
<dbReference type="PROSITE" id="PS50977">
    <property type="entry name" value="HTH_TETR_2"/>
    <property type="match status" value="1"/>
</dbReference>
<dbReference type="SUPFAM" id="SSF46689">
    <property type="entry name" value="Homeodomain-like"/>
    <property type="match status" value="1"/>
</dbReference>
<dbReference type="PANTHER" id="PTHR30055">
    <property type="entry name" value="HTH-TYPE TRANSCRIPTIONAL REGULATOR RUTR"/>
    <property type="match status" value="1"/>
</dbReference>
<protein>
    <recommendedName>
        <fullName evidence="3">HTH tetR-type domain-containing protein</fullName>
    </recommendedName>
</protein>
<keyword evidence="1 2" id="KW-0238">DNA-binding</keyword>
<dbReference type="InterPro" id="IPR009057">
    <property type="entry name" value="Homeodomain-like_sf"/>
</dbReference>
<evidence type="ECO:0000313" key="4">
    <source>
        <dbReference type="EMBL" id="GAA5190830.1"/>
    </source>
</evidence>
<dbReference type="EMBL" id="BAABKK010000006">
    <property type="protein sequence ID" value="GAA5190830.1"/>
    <property type="molecule type" value="Genomic_DNA"/>
</dbReference>
<comment type="caution">
    <text evidence="4">The sequence shown here is derived from an EMBL/GenBank/DDBJ whole genome shotgun (WGS) entry which is preliminary data.</text>
</comment>
<reference evidence="5" key="1">
    <citation type="journal article" date="2019" name="Int. J. Syst. Evol. Microbiol.">
        <title>The Global Catalogue of Microorganisms (GCM) 10K type strain sequencing project: providing services to taxonomists for standard genome sequencing and annotation.</title>
        <authorList>
            <consortium name="The Broad Institute Genomics Platform"/>
            <consortium name="The Broad Institute Genome Sequencing Center for Infectious Disease"/>
            <person name="Wu L."/>
            <person name="Ma J."/>
        </authorList>
    </citation>
    <scope>NUCLEOTIDE SEQUENCE [LARGE SCALE GENOMIC DNA]</scope>
    <source>
        <strain evidence="5">JCM 18514</strain>
    </source>
</reference>
<evidence type="ECO:0000256" key="2">
    <source>
        <dbReference type="PROSITE-ProRule" id="PRU00335"/>
    </source>
</evidence>
<organism evidence="4 5">
    <name type="scientific">Arthrobacter gyeryongensis</name>
    <dbReference type="NCBI Taxonomy" id="1650592"/>
    <lineage>
        <taxon>Bacteria</taxon>
        <taxon>Bacillati</taxon>
        <taxon>Actinomycetota</taxon>
        <taxon>Actinomycetes</taxon>
        <taxon>Micrococcales</taxon>
        <taxon>Micrococcaceae</taxon>
        <taxon>Arthrobacter</taxon>
    </lineage>
</organism>
<dbReference type="PRINTS" id="PR00455">
    <property type="entry name" value="HTHTETR"/>
</dbReference>
<dbReference type="InterPro" id="IPR001647">
    <property type="entry name" value="HTH_TetR"/>
</dbReference>
<dbReference type="RefSeq" id="WP_345448075.1">
    <property type="nucleotide sequence ID" value="NZ_BAABKK010000006.1"/>
</dbReference>
<evidence type="ECO:0000256" key="1">
    <source>
        <dbReference type="ARBA" id="ARBA00023125"/>
    </source>
</evidence>
<name>A0ABP9S5M6_9MICC</name>
<accession>A0ABP9S5M6</accession>
<evidence type="ECO:0000259" key="3">
    <source>
        <dbReference type="PROSITE" id="PS50977"/>
    </source>
</evidence>
<keyword evidence="5" id="KW-1185">Reference proteome</keyword>
<dbReference type="Pfam" id="PF00440">
    <property type="entry name" value="TetR_N"/>
    <property type="match status" value="1"/>
</dbReference>
<dbReference type="Gene3D" id="1.10.357.10">
    <property type="entry name" value="Tetracycline Repressor, domain 2"/>
    <property type="match status" value="1"/>
</dbReference>
<feature type="DNA-binding region" description="H-T-H motif" evidence="2">
    <location>
        <begin position="30"/>
        <end position="49"/>
    </location>
</feature>